<feature type="domain" description="SAM" evidence="15">
    <location>
        <begin position="106"/>
        <end position="162"/>
    </location>
</feature>
<accession>A0AAD9UZW5</accession>
<dbReference type="PANTHER" id="PTHR15136">
    <property type="entry name" value="STROMAL INTERACTION MOLECULE HOMOLOG"/>
    <property type="match status" value="1"/>
</dbReference>
<feature type="transmembrane region" description="Helical" evidence="13">
    <location>
        <begin position="186"/>
        <end position="204"/>
    </location>
</feature>
<dbReference type="InterPro" id="IPR032393">
    <property type="entry name" value="SOAR_STIM1/2"/>
</dbReference>
<proteinExistence type="predicted"/>
<dbReference type="InterPro" id="IPR057835">
    <property type="entry name" value="EF-hand_STIM1/2"/>
</dbReference>
<dbReference type="Pfam" id="PF25578">
    <property type="entry name" value="EF-hand_STIM1"/>
    <property type="match status" value="1"/>
</dbReference>
<gene>
    <name evidence="16" type="ORF">P5673_022015</name>
</gene>
<dbReference type="FunFam" id="1.10.238.180:FF:000001">
    <property type="entry name" value="Stromal interaction molecule 1"/>
    <property type="match status" value="1"/>
</dbReference>
<feature type="signal peptide" evidence="14">
    <location>
        <begin position="1"/>
        <end position="25"/>
    </location>
</feature>
<dbReference type="InterPro" id="IPR013761">
    <property type="entry name" value="SAM/pointed_sf"/>
</dbReference>
<protein>
    <submittedName>
        <fullName evidence="16">Stromal interaction molecule 1</fullName>
    </submittedName>
</protein>
<comment type="caution">
    <text evidence="16">The sequence shown here is derived from an EMBL/GenBank/DDBJ whole genome shotgun (WGS) entry which is preliminary data.</text>
</comment>
<dbReference type="GO" id="GO:0005886">
    <property type="term" value="C:plasma membrane"/>
    <property type="evidence" value="ECO:0007669"/>
    <property type="project" value="TreeGrafter"/>
</dbReference>
<evidence type="ECO:0000256" key="3">
    <source>
        <dbReference type="ARBA" id="ARBA00022568"/>
    </source>
</evidence>
<keyword evidence="4 13" id="KW-0812">Transmembrane</keyword>
<dbReference type="PANTHER" id="PTHR15136:SF5">
    <property type="entry name" value="STROMAL INTERACTION MOLECULE HOMOLOG"/>
    <property type="match status" value="1"/>
</dbReference>
<dbReference type="Pfam" id="PF00536">
    <property type="entry name" value="SAM_1"/>
    <property type="match status" value="1"/>
</dbReference>
<dbReference type="GO" id="GO:0005783">
    <property type="term" value="C:endoplasmic reticulum"/>
    <property type="evidence" value="ECO:0007669"/>
    <property type="project" value="TreeGrafter"/>
</dbReference>
<reference evidence="16" key="2">
    <citation type="journal article" date="2023" name="Science">
        <title>Genomic signatures of disease resistance in endangered staghorn corals.</title>
        <authorList>
            <person name="Vollmer S.V."/>
            <person name="Selwyn J.D."/>
            <person name="Despard B.A."/>
            <person name="Roesel C.L."/>
        </authorList>
    </citation>
    <scope>NUCLEOTIDE SEQUENCE</scope>
    <source>
        <strain evidence="16">K2</strain>
    </source>
</reference>
<dbReference type="Gene3D" id="1.10.238.180">
    <property type="match status" value="1"/>
</dbReference>
<dbReference type="EMBL" id="JARQWQ010000058">
    <property type="protein sequence ID" value="KAK2556021.1"/>
    <property type="molecule type" value="Genomic_DNA"/>
</dbReference>
<keyword evidence="3" id="KW-0109">Calcium transport</keyword>
<keyword evidence="10" id="KW-0406">Ion transport</keyword>
<dbReference type="SMART" id="SM00454">
    <property type="entry name" value="SAM"/>
    <property type="match status" value="1"/>
</dbReference>
<evidence type="ECO:0000256" key="9">
    <source>
        <dbReference type="ARBA" id="ARBA00023054"/>
    </source>
</evidence>
<organism evidence="16 17">
    <name type="scientific">Acropora cervicornis</name>
    <name type="common">Staghorn coral</name>
    <dbReference type="NCBI Taxonomy" id="6130"/>
    <lineage>
        <taxon>Eukaryota</taxon>
        <taxon>Metazoa</taxon>
        <taxon>Cnidaria</taxon>
        <taxon>Anthozoa</taxon>
        <taxon>Hexacorallia</taxon>
        <taxon>Scleractinia</taxon>
        <taxon>Astrocoeniina</taxon>
        <taxon>Acroporidae</taxon>
        <taxon>Acropora</taxon>
    </lineage>
</organism>
<feature type="coiled-coil region" evidence="12">
    <location>
        <begin position="254"/>
        <end position="330"/>
    </location>
</feature>
<keyword evidence="8 13" id="KW-1133">Transmembrane helix</keyword>
<evidence type="ECO:0000256" key="12">
    <source>
        <dbReference type="SAM" id="Coils"/>
    </source>
</evidence>
<evidence type="ECO:0000256" key="8">
    <source>
        <dbReference type="ARBA" id="ARBA00022989"/>
    </source>
</evidence>
<evidence type="ECO:0000256" key="10">
    <source>
        <dbReference type="ARBA" id="ARBA00023065"/>
    </source>
</evidence>
<dbReference type="Gene3D" id="1.10.287.3550">
    <property type="match status" value="1"/>
</dbReference>
<dbReference type="Gene3D" id="1.10.150.50">
    <property type="entry name" value="Transcription Factor, Ets-1"/>
    <property type="match status" value="1"/>
</dbReference>
<evidence type="ECO:0000256" key="14">
    <source>
        <dbReference type="SAM" id="SignalP"/>
    </source>
</evidence>
<keyword evidence="9 12" id="KW-0175">Coiled coil</keyword>
<keyword evidence="6 14" id="KW-0732">Signal</keyword>
<dbReference type="Pfam" id="PF16533">
    <property type="entry name" value="SOAR"/>
    <property type="match status" value="1"/>
</dbReference>
<keyword evidence="7" id="KW-0106">Calcium</keyword>
<dbReference type="GO" id="GO:0051049">
    <property type="term" value="P:regulation of transport"/>
    <property type="evidence" value="ECO:0007669"/>
    <property type="project" value="UniProtKB-ARBA"/>
</dbReference>
<dbReference type="GO" id="GO:0002115">
    <property type="term" value="P:store-operated calcium entry"/>
    <property type="evidence" value="ECO:0007669"/>
    <property type="project" value="TreeGrafter"/>
</dbReference>
<keyword evidence="11 13" id="KW-0472">Membrane</keyword>
<evidence type="ECO:0000256" key="11">
    <source>
        <dbReference type="ARBA" id="ARBA00023136"/>
    </source>
</evidence>
<evidence type="ECO:0000259" key="15">
    <source>
        <dbReference type="PROSITE" id="PS50105"/>
    </source>
</evidence>
<evidence type="ECO:0000256" key="1">
    <source>
        <dbReference type="ARBA" id="ARBA00004479"/>
    </source>
</evidence>
<dbReference type="InterPro" id="IPR001660">
    <property type="entry name" value="SAM"/>
</dbReference>
<dbReference type="PROSITE" id="PS50105">
    <property type="entry name" value="SAM_DOMAIN"/>
    <property type="match status" value="1"/>
</dbReference>
<keyword evidence="5" id="KW-0479">Metal-binding</keyword>
<dbReference type="GO" id="GO:0005509">
    <property type="term" value="F:calcium ion binding"/>
    <property type="evidence" value="ECO:0007669"/>
    <property type="project" value="TreeGrafter"/>
</dbReference>
<dbReference type="GO" id="GO:0005246">
    <property type="term" value="F:calcium channel regulator activity"/>
    <property type="evidence" value="ECO:0007669"/>
    <property type="project" value="InterPro"/>
</dbReference>
<keyword evidence="17" id="KW-1185">Reference proteome</keyword>
<name>A0AAD9UZW5_ACRCE</name>
<evidence type="ECO:0000256" key="6">
    <source>
        <dbReference type="ARBA" id="ARBA00022729"/>
    </source>
</evidence>
<evidence type="ECO:0000256" key="5">
    <source>
        <dbReference type="ARBA" id="ARBA00022723"/>
    </source>
</evidence>
<dbReference type="InterPro" id="IPR037608">
    <property type="entry name" value="STIM1/2"/>
</dbReference>
<dbReference type="Proteomes" id="UP001249851">
    <property type="component" value="Unassembled WGS sequence"/>
</dbReference>
<evidence type="ECO:0000256" key="2">
    <source>
        <dbReference type="ARBA" id="ARBA00022448"/>
    </source>
</evidence>
<dbReference type="SUPFAM" id="SSF47769">
    <property type="entry name" value="SAM/Pointed domain"/>
    <property type="match status" value="1"/>
</dbReference>
<evidence type="ECO:0000256" key="4">
    <source>
        <dbReference type="ARBA" id="ARBA00022692"/>
    </source>
</evidence>
<feature type="chain" id="PRO_5041959564" evidence="14">
    <location>
        <begin position="26"/>
        <end position="371"/>
    </location>
</feature>
<evidence type="ECO:0000313" key="16">
    <source>
        <dbReference type="EMBL" id="KAK2556021.1"/>
    </source>
</evidence>
<reference evidence="16" key="1">
    <citation type="journal article" date="2023" name="G3 (Bethesda)">
        <title>Whole genome assembly and annotation of the endangered Caribbean coral Acropora cervicornis.</title>
        <authorList>
            <person name="Selwyn J.D."/>
            <person name="Vollmer S.V."/>
        </authorList>
    </citation>
    <scope>NUCLEOTIDE SEQUENCE</scope>
    <source>
        <strain evidence="16">K2</strain>
    </source>
</reference>
<evidence type="ECO:0000313" key="17">
    <source>
        <dbReference type="Proteomes" id="UP001249851"/>
    </source>
</evidence>
<dbReference type="AlphaFoldDB" id="A0AAD9UZW5"/>
<sequence length="371" mass="42931">MVLSRMIYLLFSGLVLNGISMEGRGQTRTENLTNDEKLIFDAVTKIHLHLDDDRNGKVDLSESNEFMRDELKVTDTDRHSHFHGDDDLISVEELWKSWVQSEVNNWTSQDVVNWLVNSVHLPQYAEVFSQASINGSAMPRLAIENGLLQELGIKDSKHRKKIGLRAMDIVLFGPPFISGHSLLKDVVVAFSVLVATIGCWIAVLQKRKAKEQMERMIKDMKILQQAEDGLQELQIRFFYLSVFLHAYFFWTLRLAKAEEDHQMAIRDKLDLEVKLKEEMQITKSEAQQLTEARVGTEEQMQRLKLAEKELAQVQQALKKAEKELEYKSWKAPSVLKQWLLITFDKETKHFQQKRTVALKQMKEAKEAVSFD</sequence>
<evidence type="ECO:0000256" key="7">
    <source>
        <dbReference type="ARBA" id="ARBA00022837"/>
    </source>
</evidence>
<dbReference type="Gene3D" id="1.20.5.340">
    <property type="match status" value="1"/>
</dbReference>
<dbReference type="GO" id="GO:0006874">
    <property type="term" value="P:intracellular calcium ion homeostasis"/>
    <property type="evidence" value="ECO:0007669"/>
    <property type="project" value="TreeGrafter"/>
</dbReference>
<comment type="subcellular location">
    <subcellularLocation>
        <location evidence="1">Membrane</location>
        <topology evidence="1">Single-pass type I membrane protein</topology>
    </subcellularLocation>
</comment>
<keyword evidence="2" id="KW-0813">Transport</keyword>
<evidence type="ECO:0000256" key="13">
    <source>
        <dbReference type="SAM" id="Phobius"/>
    </source>
</evidence>